<protein>
    <submittedName>
        <fullName evidence="3">Uncharacterized protein</fullName>
    </submittedName>
</protein>
<comment type="caution">
    <text evidence="3">The sequence shown here is derived from an EMBL/GenBank/DDBJ whole genome shotgun (WGS) entry which is preliminary data.</text>
</comment>
<keyword evidence="4" id="KW-1185">Reference proteome</keyword>
<dbReference type="Proteomes" id="UP001331761">
    <property type="component" value="Unassembled WGS sequence"/>
</dbReference>
<dbReference type="InterPro" id="IPR053004">
    <property type="entry name" value="MAGUK_Signaling_Regulators"/>
</dbReference>
<dbReference type="PANTHER" id="PTHR46360">
    <property type="entry name" value="DISKS LARGE HOMOLOG 5"/>
    <property type="match status" value="1"/>
</dbReference>
<feature type="region of interest" description="Disordered" evidence="2">
    <location>
        <begin position="71"/>
        <end position="93"/>
    </location>
</feature>
<gene>
    <name evidence="3" type="ORF">GCK32_016682</name>
</gene>
<dbReference type="GO" id="GO:0035331">
    <property type="term" value="P:negative regulation of hippo signaling"/>
    <property type="evidence" value="ECO:0007669"/>
    <property type="project" value="TreeGrafter"/>
</dbReference>
<dbReference type="GO" id="GO:0005886">
    <property type="term" value="C:plasma membrane"/>
    <property type="evidence" value="ECO:0007669"/>
    <property type="project" value="TreeGrafter"/>
</dbReference>
<evidence type="ECO:0000256" key="2">
    <source>
        <dbReference type="SAM" id="MobiDB-lite"/>
    </source>
</evidence>
<evidence type="ECO:0000313" key="3">
    <source>
        <dbReference type="EMBL" id="KAK5970297.1"/>
    </source>
</evidence>
<organism evidence="3 4">
    <name type="scientific">Trichostrongylus colubriformis</name>
    <name type="common">Black scour worm</name>
    <dbReference type="NCBI Taxonomy" id="6319"/>
    <lineage>
        <taxon>Eukaryota</taxon>
        <taxon>Metazoa</taxon>
        <taxon>Ecdysozoa</taxon>
        <taxon>Nematoda</taxon>
        <taxon>Chromadorea</taxon>
        <taxon>Rhabditida</taxon>
        <taxon>Rhabditina</taxon>
        <taxon>Rhabditomorpha</taxon>
        <taxon>Strongyloidea</taxon>
        <taxon>Trichostrongylidae</taxon>
        <taxon>Trichostrongylus</taxon>
    </lineage>
</organism>
<dbReference type="AlphaFoldDB" id="A0AAN8F193"/>
<reference evidence="3 4" key="1">
    <citation type="submission" date="2019-10" db="EMBL/GenBank/DDBJ databases">
        <title>Assembly and Annotation for the nematode Trichostrongylus colubriformis.</title>
        <authorList>
            <person name="Martin J."/>
        </authorList>
    </citation>
    <scope>NUCLEOTIDE SEQUENCE [LARGE SCALE GENOMIC DNA]</scope>
    <source>
        <strain evidence="3">G859</strain>
        <tissue evidence="3">Whole worm</tissue>
    </source>
</reference>
<feature type="coiled-coil region" evidence="1">
    <location>
        <begin position="138"/>
        <end position="196"/>
    </location>
</feature>
<evidence type="ECO:0000256" key="1">
    <source>
        <dbReference type="SAM" id="Coils"/>
    </source>
</evidence>
<name>A0AAN8F193_TRICO</name>
<proteinExistence type="predicted"/>
<dbReference type="EMBL" id="WIXE01019153">
    <property type="protein sequence ID" value="KAK5970297.1"/>
    <property type="molecule type" value="Genomic_DNA"/>
</dbReference>
<accession>A0AAN8F193</accession>
<sequence length="255" mass="29943">MDRELNSVEERWMERTRNTIQERDSLLQKLQQLEEEVDSLRADLNRAVAYRLEVEESRNRMKNQLESVQRDYEETMAERSSVLEENTRMGEERDRLKQTVHALSRTLNELRGRVQNEDDFQNISNRLEHTRLLLHLNMEETASAKEKRTEALEKLERLRVECARLEEERDAAIREARAADAERNEALHRLRELECEKEPITDLWNTHTIEVALPYPKPNLGIVLSGGRTDDRCSIPAPIYVKDVLIGSPLENMLK</sequence>
<keyword evidence="1" id="KW-0175">Coiled coil</keyword>
<dbReference type="PANTHER" id="PTHR46360:SF1">
    <property type="entry name" value="DISKS LARGE HOMOLOG 5"/>
    <property type="match status" value="1"/>
</dbReference>
<evidence type="ECO:0000313" key="4">
    <source>
        <dbReference type="Proteomes" id="UP001331761"/>
    </source>
</evidence>